<sequence length="489" mass="52583">MLKLSQYGVEINGQVRRVYVHVQALIQNDLRIVPTPPEDRVDTRLYQMFFVWFTVNANILQFSAGSVGPVVYGLGMRESLLTILVTDILSSAIPAYLAVFGPKLGTRAMVLSRFSWGYYGAAIPSILNVISMEGYLILNCILGGQTLASVSDHLSPTLGIVIIALVSFAITFCGYKVVHLYEMVCWIPNIITFIVMLAVGGKNLINTPLSTGDAASASSILSFGAVVAASVISWSTVTPDYGVYHDSKVSTARLFTYTYLGFLSGNLIGHLMGAAFAAGAPSVPSWSEGLSNGSSIGGLIGATLSPCGNFGKFLTVLLALTVPSPSSVTMYTTCTSFMTISRLFAKIPRILLAMASTAVLIPVAIVGANSFYATAVDVLNMIGYWMAPYSAIILAEHWFYRKITFGAYNVKNWDNPRRLPLGAAAIFVFLASFGIIVPCMSQVWYTGPIAKAGTGDIGMVTSFIFAMLVYPALRTLEGVITTRWRGVDS</sequence>
<dbReference type="PIRSF" id="PIRSF002744">
    <property type="entry name" value="Pur-cyt_permease"/>
    <property type="match status" value="1"/>
</dbReference>
<dbReference type="InterPro" id="IPR001248">
    <property type="entry name" value="Pur-cyt_permease"/>
</dbReference>
<keyword evidence="5 8" id="KW-1133">Transmembrane helix</keyword>
<feature type="transmembrane region" description="Helical" evidence="8">
    <location>
        <begin position="313"/>
        <end position="338"/>
    </location>
</feature>
<feature type="transmembrane region" description="Helical" evidence="8">
    <location>
        <begin position="158"/>
        <end position="178"/>
    </location>
</feature>
<dbReference type="STRING" id="936435.F8PSH8"/>
<reference evidence="10" key="1">
    <citation type="journal article" date="2011" name="Science">
        <title>The plant cell wall-decomposing machinery underlies the functional diversity of forest fungi.</title>
        <authorList>
            <person name="Eastwood D.C."/>
            <person name="Floudas D."/>
            <person name="Binder M."/>
            <person name="Majcherczyk A."/>
            <person name="Schneider P."/>
            <person name="Aerts A."/>
            <person name="Asiegbu F.O."/>
            <person name="Baker S.E."/>
            <person name="Barry K."/>
            <person name="Bendiksby M."/>
            <person name="Blumentritt M."/>
            <person name="Coutinho P.M."/>
            <person name="Cullen D."/>
            <person name="de Vries R.P."/>
            <person name="Gathman A."/>
            <person name="Goodell B."/>
            <person name="Henrissat B."/>
            <person name="Ihrmark K."/>
            <person name="Kauserud H."/>
            <person name="Kohler A."/>
            <person name="LaButti K."/>
            <person name="Lapidus A."/>
            <person name="Lavin J.L."/>
            <person name="Lee Y.-H."/>
            <person name="Lindquist E."/>
            <person name="Lilly W."/>
            <person name="Lucas S."/>
            <person name="Morin E."/>
            <person name="Murat C."/>
            <person name="Oguiza J.A."/>
            <person name="Park J."/>
            <person name="Pisabarro A.G."/>
            <person name="Riley R."/>
            <person name="Rosling A."/>
            <person name="Salamov A."/>
            <person name="Schmidt O."/>
            <person name="Schmutz J."/>
            <person name="Skrede I."/>
            <person name="Stenlid J."/>
            <person name="Wiebenga A."/>
            <person name="Xie X."/>
            <person name="Kuees U."/>
            <person name="Hibbett D.S."/>
            <person name="Hoffmeister D."/>
            <person name="Hoegberg N."/>
            <person name="Martin F."/>
            <person name="Grigoriev I.V."/>
            <person name="Watkinson S.C."/>
        </authorList>
    </citation>
    <scope>NUCLEOTIDE SEQUENCE [LARGE SCALE GENOMIC DNA]</scope>
    <source>
        <strain evidence="10">strain S7.3</strain>
    </source>
</reference>
<feature type="transmembrane region" description="Helical" evidence="8">
    <location>
        <begin position="378"/>
        <end position="400"/>
    </location>
</feature>
<dbReference type="EMBL" id="GL945478">
    <property type="protein sequence ID" value="EGO01308.1"/>
    <property type="molecule type" value="Genomic_DNA"/>
</dbReference>
<protein>
    <recommendedName>
        <fullName evidence="11">Cytosine-purine permease</fullName>
    </recommendedName>
</protein>
<evidence type="ECO:0000256" key="3">
    <source>
        <dbReference type="ARBA" id="ARBA00022448"/>
    </source>
</evidence>
<feature type="transmembrane region" description="Helical" evidence="8">
    <location>
        <begin position="116"/>
        <end position="138"/>
    </location>
</feature>
<evidence type="ECO:0008006" key="11">
    <source>
        <dbReference type="Google" id="ProtNLM"/>
    </source>
</evidence>
<dbReference type="PANTHER" id="PTHR31806">
    <property type="entry name" value="PURINE-CYTOSINE PERMEASE FCY2-RELATED"/>
    <property type="match status" value="1"/>
</dbReference>
<evidence type="ECO:0000313" key="10">
    <source>
        <dbReference type="Proteomes" id="UP000008063"/>
    </source>
</evidence>
<gene>
    <name evidence="9" type="ORF">SERLA73DRAFT_105990</name>
</gene>
<dbReference type="InParanoid" id="F8PSH8"/>
<dbReference type="HOGENOM" id="CLU_026016_2_1_1"/>
<keyword evidence="3 7" id="KW-0813">Transport</keyword>
<feature type="transmembrane region" description="Helical" evidence="8">
    <location>
        <begin position="80"/>
        <end position="104"/>
    </location>
</feature>
<feature type="transmembrane region" description="Helical" evidence="8">
    <location>
        <begin position="457"/>
        <end position="476"/>
    </location>
</feature>
<evidence type="ECO:0000256" key="7">
    <source>
        <dbReference type="PIRNR" id="PIRNR002744"/>
    </source>
</evidence>
<dbReference type="OrthoDB" id="2116389at2759"/>
<comment type="subcellular location">
    <subcellularLocation>
        <location evidence="1">Membrane</location>
        <topology evidence="1">Multi-pass membrane protein</topology>
    </subcellularLocation>
</comment>
<keyword evidence="6 7" id="KW-0472">Membrane</keyword>
<dbReference type="OMA" id="TMYTVCT"/>
<comment type="similarity">
    <text evidence="2 7">Belongs to the purine-cytosine permease (2.A.39) family.</text>
</comment>
<evidence type="ECO:0000256" key="8">
    <source>
        <dbReference type="SAM" id="Phobius"/>
    </source>
</evidence>
<dbReference type="GO" id="GO:0022857">
    <property type="term" value="F:transmembrane transporter activity"/>
    <property type="evidence" value="ECO:0007669"/>
    <property type="project" value="InterPro"/>
</dbReference>
<accession>F8PSH8</accession>
<evidence type="ECO:0000256" key="1">
    <source>
        <dbReference type="ARBA" id="ARBA00004141"/>
    </source>
</evidence>
<feature type="transmembrane region" description="Helical" evidence="8">
    <location>
        <begin position="217"/>
        <end position="237"/>
    </location>
</feature>
<dbReference type="Proteomes" id="UP000008063">
    <property type="component" value="Unassembled WGS sequence"/>
</dbReference>
<keyword evidence="4 8" id="KW-0812">Transmembrane</keyword>
<evidence type="ECO:0000256" key="2">
    <source>
        <dbReference type="ARBA" id="ARBA00008974"/>
    </source>
</evidence>
<name>F8PSH8_SERL3</name>
<feature type="transmembrane region" description="Helical" evidence="8">
    <location>
        <begin position="421"/>
        <end position="445"/>
    </location>
</feature>
<dbReference type="AlphaFoldDB" id="F8PSH8"/>
<dbReference type="InterPro" id="IPR026030">
    <property type="entry name" value="Pur-cyt_permease_Fcy2/21/22"/>
</dbReference>
<evidence type="ECO:0000313" key="9">
    <source>
        <dbReference type="EMBL" id="EGO01308.1"/>
    </source>
</evidence>
<proteinExistence type="inferred from homology"/>
<feature type="transmembrane region" description="Helical" evidence="8">
    <location>
        <begin position="49"/>
        <end position="74"/>
    </location>
</feature>
<feature type="transmembrane region" description="Helical" evidence="8">
    <location>
        <begin position="257"/>
        <end position="280"/>
    </location>
</feature>
<dbReference type="GO" id="GO:0005886">
    <property type="term" value="C:plasma membrane"/>
    <property type="evidence" value="ECO:0007669"/>
    <property type="project" value="TreeGrafter"/>
</dbReference>
<keyword evidence="10" id="KW-1185">Reference proteome</keyword>
<dbReference type="Gene3D" id="1.10.4160.10">
    <property type="entry name" value="Hydantoin permease"/>
    <property type="match status" value="1"/>
</dbReference>
<evidence type="ECO:0000256" key="4">
    <source>
        <dbReference type="ARBA" id="ARBA00022692"/>
    </source>
</evidence>
<dbReference type="PANTHER" id="PTHR31806:SF5">
    <property type="entry name" value="PURINE-CYTOSINE PERMEASE FCY21"/>
    <property type="match status" value="1"/>
</dbReference>
<feature type="transmembrane region" description="Helical" evidence="8">
    <location>
        <begin position="185"/>
        <end position="205"/>
    </location>
</feature>
<dbReference type="Pfam" id="PF02133">
    <property type="entry name" value="Transp_cyt_pur"/>
    <property type="match status" value="1"/>
</dbReference>
<feature type="transmembrane region" description="Helical" evidence="8">
    <location>
        <begin position="350"/>
        <end position="372"/>
    </location>
</feature>
<organism evidence="10">
    <name type="scientific">Serpula lacrymans var. lacrymans (strain S7.3)</name>
    <name type="common">Dry rot fungus</name>
    <dbReference type="NCBI Taxonomy" id="936435"/>
    <lineage>
        <taxon>Eukaryota</taxon>
        <taxon>Fungi</taxon>
        <taxon>Dikarya</taxon>
        <taxon>Basidiomycota</taxon>
        <taxon>Agaricomycotina</taxon>
        <taxon>Agaricomycetes</taxon>
        <taxon>Agaricomycetidae</taxon>
        <taxon>Boletales</taxon>
        <taxon>Coniophorineae</taxon>
        <taxon>Serpulaceae</taxon>
        <taxon>Serpula</taxon>
    </lineage>
</organism>
<evidence type="ECO:0000256" key="5">
    <source>
        <dbReference type="ARBA" id="ARBA00022989"/>
    </source>
</evidence>
<evidence type="ECO:0000256" key="6">
    <source>
        <dbReference type="ARBA" id="ARBA00023136"/>
    </source>
</evidence>